<proteinExistence type="predicted"/>
<dbReference type="Pfam" id="PF00144">
    <property type="entry name" value="Beta-lactamase"/>
    <property type="match status" value="1"/>
</dbReference>
<evidence type="ECO:0000259" key="1">
    <source>
        <dbReference type="Pfam" id="PF00144"/>
    </source>
</evidence>
<dbReference type="InterPro" id="IPR012338">
    <property type="entry name" value="Beta-lactam/transpept-like"/>
</dbReference>
<feature type="domain" description="Beta-lactamase-related" evidence="1">
    <location>
        <begin position="39"/>
        <end position="297"/>
    </location>
</feature>
<accession>A0ABW9XX31</accession>
<organism evidence="2 3">
    <name type="scientific">Paenibacillus glycinis</name>
    <dbReference type="NCBI Taxonomy" id="2697035"/>
    <lineage>
        <taxon>Bacteria</taxon>
        <taxon>Bacillati</taxon>
        <taxon>Bacillota</taxon>
        <taxon>Bacilli</taxon>
        <taxon>Bacillales</taxon>
        <taxon>Paenibacillaceae</taxon>
        <taxon>Paenibacillus</taxon>
    </lineage>
</organism>
<dbReference type="EMBL" id="JAAAMV010000025">
    <property type="protein sequence ID" value="NBD27160.1"/>
    <property type="molecule type" value="Genomic_DNA"/>
</dbReference>
<evidence type="ECO:0000313" key="3">
    <source>
        <dbReference type="Proteomes" id="UP000665561"/>
    </source>
</evidence>
<dbReference type="GO" id="GO:0016787">
    <property type="term" value="F:hydrolase activity"/>
    <property type="evidence" value="ECO:0007669"/>
    <property type="project" value="UniProtKB-KW"/>
</dbReference>
<evidence type="ECO:0000313" key="2">
    <source>
        <dbReference type="EMBL" id="NBD27160.1"/>
    </source>
</evidence>
<dbReference type="PANTHER" id="PTHR43283">
    <property type="entry name" value="BETA-LACTAMASE-RELATED"/>
    <property type="match status" value="1"/>
</dbReference>
<name>A0ABW9XX31_9BACL</name>
<dbReference type="InterPro" id="IPR001466">
    <property type="entry name" value="Beta-lactam-related"/>
</dbReference>
<keyword evidence="3" id="KW-1185">Reference proteome</keyword>
<keyword evidence="2" id="KW-0378">Hydrolase</keyword>
<reference evidence="2 3" key="1">
    <citation type="submission" date="2020-01" db="EMBL/GenBank/DDBJ databases">
        <title>Paenibacillus soybeanensis sp. nov. isolated from the nodules of soybean (Glycine max(L.) Merr).</title>
        <authorList>
            <person name="Wang H."/>
        </authorList>
    </citation>
    <scope>NUCLEOTIDE SEQUENCE [LARGE SCALE GENOMIC DNA]</scope>
    <source>
        <strain evidence="2 3">T1</strain>
    </source>
</reference>
<dbReference type="SUPFAM" id="SSF56601">
    <property type="entry name" value="beta-lactamase/transpeptidase-like"/>
    <property type="match status" value="1"/>
</dbReference>
<dbReference type="Proteomes" id="UP000665561">
    <property type="component" value="Unassembled WGS sequence"/>
</dbReference>
<gene>
    <name evidence="2" type="ORF">GT019_25080</name>
</gene>
<dbReference type="RefSeq" id="WP_161746176.1">
    <property type="nucleotide sequence ID" value="NZ_JAAAMV010000025.1"/>
</dbReference>
<dbReference type="Gene3D" id="3.40.710.10">
    <property type="entry name" value="DD-peptidase/beta-lactamase superfamily"/>
    <property type="match status" value="1"/>
</dbReference>
<dbReference type="PANTHER" id="PTHR43283:SF7">
    <property type="entry name" value="BETA-LACTAMASE-RELATED DOMAIN-CONTAINING PROTEIN"/>
    <property type="match status" value="1"/>
</dbReference>
<sequence>MENQARLPRTTPEAQGIPSQAVIAFLDAIRERELELHSFMLLRRGEVAAEGWWAPYRPEYPHMLFSLSKSFASTAIGFAAAEGLLSVEDTVIGFFPDEVPETISENLAAMQVRHLLMMGTGHAADVTGSVQKDDNWVRGFLAEPVEYAPGTHFAYNSAATYMLSAILHRITGQSLLAFLEPRLFAPLGLSEATWETCPRGIATGGWGLNVTTEDIAKFGQLYLQRGEWAGQQILPSAWVDEATSFQIDNDDGRANDWTQGYGYQFWRCRHGAYRGDGAFGQFCVVLPEQEAVLAITSGVADMQAVLDVAWAVLLPALSASDALEPDEANQAALAERLASLRIDAPQAEPSSPNEAQLEGRVFRMEPNELQLDTIALRFSEQGAELVIGSERAGEQTAQLGRGAWKASRIRIESVKQGAEQRVEGSFAWQDGDTLDIRLLFAETPFTYKLALRADGEAIELQFSANVAWEAGRVLTIRGQAAALA</sequence>
<comment type="caution">
    <text evidence="2">The sequence shown here is derived from an EMBL/GenBank/DDBJ whole genome shotgun (WGS) entry which is preliminary data.</text>
</comment>
<protein>
    <submittedName>
        <fullName evidence="2">Serine hydrolase</fullName>
    </submittedName>
</protein>
<dbReference type="InterPro" id="IPR050789">
    <property type="entry name" value="Diverse_Enzym_Activities"/>
</dbReference>